<dbReference type="SMART" id="SM00342">
    <property type="entry name" value="HTH_ARAC"/>
    <property type="match status" value="1"/>
</dbReference>
<protein>
    <submittedName>
        <fullName evidence="5">AraC-like DNA-binding protein</fullName>
    </submittedName>
</protein>
<feature type="domain" description="HTH araC/xylS-type" evidence="4">
    <location>
        <begin position="195"/>
        <end position="299"/>
    </location>
</feature>
<keyword evidence="2 5" id="KW-0238">DNA-binding</keyword>
<comment type="caution">
    <text evidence="5">The sequence shown here is derived from an EMBL/GenBank/DDBJ whole genome shotgun (WGS) entry which is preliminary data.</text>
</comment>
<name>A0A840E1Z7_9BACT</name>
<evidence type="ECO:0000256" key="2">
    <source>
        <dbReference type="ARBA" id="ARBA00023125"/>
    </source>
</evidence>
<dbReference type="InterPro" id="IPR009057">
    <property type="entry name" value="Homeodomain-like_sf"/>
</dbReference>
<dbReference type="PRINTS" id="PR00032">
    <property type="entry name" value="HTHARAC"/>
</dbReference>
<dbReference type="PANTHER" id="PTHR43280:SF32">
    <property type="entry name" value="TRANSCRIPTIONAL REGULATORY PROTEIN"/>
    <property type="match status" value="1"/>
</dbReference>
<keyword evidence="3" id="KW-0804">Transcription</keyword>
<reference evidence="5 6" key="1">
    <citation type="submission" date="2020-08" db="EMBL/GenBank/DDBJ databases">
        <title>Genomic Encyclopedia of Type Strains, Phase IV (KMG-IV): sequencing the most valuable type-strain genomes for metagenomic binning, comparative biology and taxonomic classification.</title>
        <authorList>
            <person name="Goeker M."/>
        </authorList>
    </citation>
    <scope>NUCLEOTIDE SEQUENCE [LARGE SCALE GENOMIC DNA]</scope>
    <source>
        <strain evidence="5 6">DSM 105137</strain>
    </source>
</reference>
<evidence type="ECO:0000313" key="6">
    <source>
        <dbReference type="Proteomes" id="UP000576209"/>
    </source>
</evidence>
<organism evidence="5 6">
    <name type="scientific">Neolewinella aquimaris</name>
    <dbReference type="NCBI Taxonomy" id="1835722"/>
    <lineage>
        <taxon>Bacteria</taxon>
        <taxon>Pseudomonadati</taxon>
        <taxon>Bacteroidota</taxon>
        <taxon>Saprospiria</taxon>
        <taxon>Saprospirales</taxon>
        <taxon>Lewinellaceae</taxon>
        <taxon>Neolewinella</taxon>
    </lineage>
</organism>
<keyword evidence="1" id="KW-0805">Transcription regulation</keyword>
<evidence type="ECO:0000259" key="4">
    <source>
        <dbReference type="PROSITE" id="PS01124"/>
    </source>
</evidence>
<evidence type="ECO:0000313" key="5">
    <source>
        <dbReference type="EMBL" id="MBB4077983.1"/>
    </source>
</evidence>
<dbReference type="PANTHER" id="PTHR43280">
    <property type="entry name" value="ARAC-FAMILY TRANSCRIPTIONAL REGULATOR"/>
    <property type="match status" value="1"/>
</dbReference>
<gene>
    <name evidence="5" type="ORF">GGR28_000584</name>
</gene>
<dbReference type="Pfam" id="PF12833">
    <property type="entry name" value="HTH_18"/>
    <property type="match status" value="1"/>
</dbReference>
<dbReference type="RefSeq" id="WP_183494218.1">
    <property type="nucleotide sequence ID" value="NZ_JACIFF010000001.1"/>
</dbReference>
<dbReference type="Proteomes" id="UP000576209">
    <property type="component" value="Unassembled WGS sequence"/>
</dbReference>
<dbReference type="AlphaFoldDB" id="A0A840E1Z7"/>
<evidence type="ECO:0000256" key="3">
    <source>
        <dbReference type="ARBA" id="ARBA00023163"/>
    </source>
</evidence>
<keyword evidence="6" id="KW-1185">Reference proteome</keyword>
<dbReference type="Gene3D" id="1.10.10.60">
    <property type="entry name" value="Homeodomain-like"/>
    <property type="match status" value="2"/>
</dbReference>
<dbReference type="GO" id="GO:0003700">
    <property type="term" value="F:DNA-binding transcription factor activity"/>
    <property type="evidence" value="ECO:0007669"/>
    <property type="project" value="InterPro"/>
</dbReference>
<proteinExistence type="predicted"/>
<evidence type="ECO:0000256" key="1">
    <source>
        <dbReference type="ARBA" id="ARBA00023015"/>
    </source>
</evidence>
<sequence>MTNIEKINSITELHEMLGLGKPLHPAISLVHTRDVILSEKLFNHRYVWDFYMISLKFEDCVLHYGRQYYDFAEGSLIFTAPGQAFEATNQPSAVSEHSWALYFHPDLLRKSDLGTKIKSYGFFSYTFNEALHLSEREKAKITRCIEAIEDECQQHIDQRSQTVIVANLELLLHYCNRFYDRQFYTRSPHQGDVVERVVALLLDYFNSDKGLRHGIPTVKFCAEHVNLSPNYLSDLLKKETGKNTQEHIHYHIERAKNALLASDEPVSAIAYDLGFEHPQSFGTLFKKKVGMPPSRFRQLN</sequence>
<dbReference type="PROSITE" id="PS01124">
    <property type="entry name" value="HTH_ARAC_FAMILY_2"/>
    <property type="match status" value="1"/>
</dbReference>
<dbReference type="SUPFAM" id="SSF46689">
    <property type="entry name" value="Homeodomain-like"/>
    <property type="match status" value="1"/>
</dbReference>
<dbReference type="GO" id="GO:0043565">
    <property type="term" value="F:sequence-specific DNA binding"/>
    <property type="evidence" value="ECO:0007669"/>
    <property type="project" value="InterPro"/>
</dbReference>
<dbReference type="InterPro" id="IPR018060">
    <property type="entry name" value="HTH_AraC"/>
</dbReference>
<dbReference type="InterPro" id="IPR020449">
    <property type="entry name" value="Tscrpt_reg_AraC-type_HTH"/>
</dbReference>
<accession>A0A840E1Z7</accession>
<dbReference type="EMBL" id="JACIFF010000001">
    <property type="protein sequence ID" value="MBB4077983.1"/>
    <property type="molecule type" value="Genomic_DNA"/>
</dbReference>